<dbReference type="GO" id="GO:0003824">
    <property type="term" value="F:catalytic activity"/>
    <property type="evidence" value="ECO:0007669"/>
    <property type="project" value="InterPro"/>
</dbReference>
<evidence type="ECO:0000313" key="3">
    <source>
        <dbReference type="Proteomes" id="UP001209878"/>
    </source>
</evidence>
<dbReference type="InterPro" id="IPR000477">
    <property type="entry name" value="RT_dom"/>
</dbReference>
<name>A0AAD9NWS0_RIDPI</name>
<proteinExistence type="predicted"/>
<feature type="domain" description="Reverse transcriptase" evidence="1">
    <location>
        <begin position="563"/>
        <end position="839"/>
    </location>
</feature>
<sequence>MTLDETFLSYLGGINNNDLINILDANLIDNCEPQLIRRSSYYDTDKFTELTQTKKSSFSVLSTNIQSINSKFNELEAFIEELSSNNFKFNVICLQETWTSENDDLSQFSLHGYDCIAQGKTCSKNGGLIVYVDNNYRSEVKLKLNMYEHWEGLIVQIQINGGNISKSITIGNIYRPPRTSNDNLNAFINEFSSIVSLLEHNCKNTLIIAGDFNINLLKLNENDIYSSYFDSLISHSLFPQITFPTRFTRTNGTLIDNFFCKLSQSMLESTAGILIKKLSDHQPYFMLINTSLKTEPPPKFVKINVLNDNAMHKVKNEIKSYDIYNKLNKNPNADTNLNYDIIFNDIVRAKDKHMPTKLVKFNKYKHKKSMWITQGILRSIQYRDKLYKKLKLTHPNSSNYEIININLKTYNTTLKHTIRAAKKVYFENRFYRFKNDIKNTWKVINEFISKKQTNKKLPLFFIDNDTKITDKKDIANKFNNYFTNIGQSITQGIKYKGSKKYSYYLNKNVTSTFTFDHIDEETVRKTINNLPTKNSCGFDGVSTKLLKVIEPVILKSLTLLINQVLYSGVFPDKLKIAKVIPIFKKDDPSLFENYRPISLLPTISKVLEKLIFIQLYSYFNEKNFLNDNQYGFRAKYSTEYAAIELIDRIVTKMDKNDIPINVFLDLSKAFDTIDHNILQNKLAYYGLNGSALHLFKSYLQNRKQFTEIEQINSDILPITIGVPQGSVLGPLLFIIYINDFSQASQLFNFVMYADDTTLSTSLNSLRETTLDNKSTETIINEELCKINEWLNINKLLLNKSKTKYMVFHMPNKRIQALTLKIDDVYIERVDEFNFLGLTLDTNLNWRKHTEKISNKCSKTIGVLNRLKYVLPLDIKVLLYNTLILSHINYCIMIWGYQRNRITSIQKKVMRIITLNTYNSHTEPLFKNLKLLKIEDMLKLQELKFYFKYIHKQLPSYLLNWQIIPSINIHNYNTRAKDNIHTFRAKHEFAMKCLRHSLPNTINETPDAIKNKIYTHSLHGFIIYIKTCLLNNYSDICTLSHCYICQLN</sequence>
<dbReference type="InterPro" id="IPR043502">
    <property type="entry name" value="DNA/RNA_pol_sf"/>
</dbReference>
<dbReference type="Gene3D" id="3.60.10.10">
    <property type="entry name" value="Endonuclease/exonuclease/phosphatase"/>
    <property type="match status" value="1"/>
</dbReference>
<dbReference type="CDD" id="cd01650">
    <property type="entry name" value="RT_nLTR_like"/>
    <property type="match status" value="1"/>
</dbReference>
<dbReference type="EMBL" id="JAODUO010000292">
    <property type="protein sequence ID" value="KAK2183893.1"/>
    <property type="molecule type" value="Genomic_DNA"/>
</dbReference>
<dbReference type="Pfam" id="PF03372">
    <property type="entry name" value="Exo_endo_phos"/>
    <property type="match status" value="1"/>
</dbReference>
<evidence type="ECO:0000313" key="2">
    <source>
        <dbReference type="EMBL" id="KAK2183893.1"/>
    </source>
</evidence>
<evidence type="ECO:0000259" key="1">
    <source>
        <dbReference type="PROSITE" id="PS50878"/>
    </source>
</evidence>
<dbReference type="InterPro" id="IPR005135">
    <property type="entry name" value="Endo/exonuclease/phosphatase"/>
</dbReference>
<dbReference type="PROSITE" id="PS50878">
    <property type="entry name" value="RT_POL"/>
    <property type="match status" value="1"/>
</dbReference>
<dbReference type="Pfam" id="PF00078">
    <property type="entry name" value="RVT_1"/>
    <property type="match status" value="1"/>
</dbReference>
<dbReference type="AlphaFoldDB" id="A0AAD9NWS0"/>
<reference evidence="2" key="1">
    <citation type="journal article" date="2023" name="Mol. Biol. Evol.">
        <title>Third-Generation Sequencing Reveals the Adaptive Role of the Epigenome in Three Deep-Sea Polychaetes.</title>
        <authorList>
            <person name="Perez M."/>
            <person name="Aroh O."/>
            <person name="Sun Y."/>
            <person name="Lan Y."/>
            <person name="Juniper S.K."/>
            <person name="Young C.R."/>
            <person name="Angers B."/>
            <person name="Qian P.Y."/>
        </authorList>
    </citation>
    <scope>NUCLEOTIDE SEQUENCE</scope>
    <source>
        <strain evidence="2">R07B-5</strain>
    </source>
</reference>
<dbReference type="SUPFAM" id="SSF56219">
    <property type="entry name" value="DNase I-like"/>
    <property type="match status" value="1"/>
</dbReference>
<dbReference type="Proteomes" id="UP001209878">
    <property type="component" value="Unassembled WGS sequence"/>
</dbReference>
<dbReference type="SUPFAM" id="SSF56672">
    <property type="entry name" value="DNA/RNA polymerases"/>
    <property type="match status" value="1"/>
</dbReference>
<keyword evidence="3" id="KW-1185">Reference proteome</keyword>
<gene>
    <name evidence="2" type="ORF">NP493_293g04081</name>
</gene>
<comment type="caution">
    <text evidence="2">The sequence shown here is derived from an EMBL/GenBank/DDBJ whole genome shotgun (WGS) entry which is preliminary data.</text>
</comment>
<protein>
    <recommendedName>
        <fullName evidence="1">Reverse transcriptase domain-containing protein</fullName>
    </recommendedName>
</protein>
<dbReference type="PANTHER" id="PTHR33332">
    <property type="entry name" value="REVERSE TRANSCRIPTASE DOMAIN-CONTAINING PROTEIN"/>
    <property type="match status" value="1"/>
</dbReference>
<organism evidence="2 3">
    <name type="scientific">Ridgeia piscesae</name>
    <name type="common">Tubeworm</name>
    <dbReference type="NCBI Taxonomy" id="27915"/>
    <lineage>
        <taxon>Eukaryota</taxon>
        <taxon>Metazoa</taxon>
        <taxon>Spiralia</taxon>
        <taxon>Lophotrochozoa</taxon>
        <taxon>Annelida</taxon>
        <taxon>Polychaeta</taxon>
        <taxon>Sedentaria</taxon>
        <taxon>Canalipalpata</taxon>
        <taxon>Sabellida</taxon>
        <taxon>Siboglinidae</taxon>
        <taxon>Ridgeia</taxon>
    </lineage>
</organism>
<dbReference type="InterPro" id="IPR036691">
    <property type="entry name" value="Endo/exonu/phosph_ase_sf"/>
</dbReference>
<accession>A0AAD9NWS0</accession>